<accession>A0ABV6VH10</accession>
<sequence length="149" mass="16339">MKAACRAWEQLESWSDLTNAPASCGQGRALVTGASEIVHLHNDHDADLHLTHEAIERLQAELEQSTAVRLHPGTDWITLHLDCDRDAELMVSLVSVALQAHARPRPESSDSPCNRGHITILPSAGPSEPAPRRAHLPRLGRRLHGPRTV</sequence>
<comment type="caution">
    <text evidence="3">The sequence shown here is derived from an EMBL/GenBank/DDBJ whole genome shotgun (WGS) entry which is preliminary data.</text>
</comment>
<dbReference type="InterPro" id="IPR040841">
    <property type="entry name" value="Luciferase_dom"/>
</dbReference>
<gene>
    <name evidence="3" type="ORF">ACEZDG_27485</name>
</gene>
<organism evidence="3 4">
    <name type="scientific">Streptacidiphilus alkalitolerans</name>
    <dbReference type="NCBI Taxonomy" id="3342712"/>
    <lineage>
        <taxon>Bacteria</taxon>
        <taxon>Bacillati</taxon>
        <taxon>Actinomycetota</taxon>
        <taxon>Actinomycetes</taxon>
        <taxon>Kitasatosporales</taxon>
        <taxon>Streptomycetaceae</taxon>
        <taxon>Streptacidiphilus</taxon>
    </lineage>
</organism>
<evidence type="ECO:0000313" key="4">
    <source>
        <dbReference type="Proteomes" id="UP001592582"/>
    </source>
</evidence>
<dbReference type="RefSeq" id="WP_380514248.1">
    <property type="nucleotide sequence ID" value="NZ_JBHEZX010000014.1"/>
</dbReference>
<evidence type="ECO:0000259" key="2">
    <source>
        <dbReference type="Pfam" id="PF17648"/>
    </source>
</evidence>
<dbReference type="Pfam" id="PF17648">
    <property type="entry name" value="Luciferase"/>
    <property type="match status" value="1"/>
</dbReference>
<reference evidence="3 4" key="1">
    <citation type="submission" date="2024-09" db="EMBL/GenBank/DDBJ databases">
        <authorList>
            <person name="Lee S.D."/>
        </authorList>
    </citation>
    <scope>NUCLEOTIDE SEQUENCE [LARGE SCALE GENOMIC DNA]</scope>
    <source>
        <strain evidence="3 4">N1-1</strain>
    </source>
</reference>
<proteinExistence type="predicted"/>
<protein>
    <submittedName>
        <fullName evidence="3">Luciferase family protein</fullName>
    </submittedName>
</protein>
<dbReference type="EMBL" id="JBHEZX010000014">
    <property type="protein sequence ID" value="MFC1413014.1"/>
    <property type="molecule type" value="Genomic_DNA"/>
</dbReference>
<name>A0ABV6VH10_9ACTN</name>
<keyword evidence="4" id="KW-1185">Reference proteome</keyword>
<evidence type="ECO:0000256" key="1">
    <source>
        <dbReference type="SAM" id="MobiDB-lite"/>
    </source>
</evidence>
<feature type="compositionally biased region" description="Basic residues" evidence="1">
    <location>
        <begin position="132"/>
        <end position="149"/>
    </location>
</feature>
<evidence type="ECO:0000313" key="3">
    <source>
        <dbReference type="EMBL" id="MFC1413014.1"/>
    </source>
</evidence>
<feature type="domain" description="Luciferase" evidence="2">
    <location>
        <begin position="36"/>
        <end position="97"/>
    </location>
</feature>
<dbReference type="Proteomes" id="UP001592582">
    <property type="component" value="Unassembled WGS sequence"/>
</dbReference>
<feature type="region of interest" description="Disordered" evidence="1">
    <location>
        <begin position="103"/>
        <end position="149"/>
    </location>
</feature>